<dbReference type="PANTHER" id="PTHR30329:SF21">
    <property type="entry name" value="LIPOPROTEIN YIAD-RELATED"/>
    <property type="match status" value="1"/>
</dbReference>
<dbReference type="Pfam" id="PF13677">
    <property type="entry name" value="MotB_plug"/>
    <property type="match status" value="1"/>
</dbReference>
<keyword evidence="6 7" id="KW-0472">Membrane</keyword>
<dbReference type="Proteomes" id="UP000324760">
    <property type="component" value="Chromosome"/>
</dbReference>
<dbReference type="CDD" id="cd07185">
    <property type="entry name" value="OmpA_C-like"/>
    <property type="match status" value="1"/>
</dbReference>
<evidence type="ECO:0000256" key="3">
    <source>
        <dbReference type="ARBA" id="ARBA00022475"/>
    </source>
</evidence>
<dbReference type="InterPro" id="IPR050330">
    <property type="entry name" value="Bact_OuterMem_StrucFunc"/>
</dbReference>
<evidence type="ECO:0000256" key="8">
    <source>
        <dbReference type="SAM" id="Phobius"/>
    </source>
</evidence>
<evidence type="ECO:0000313" key="11">
    <source>
        <dbReference type="Proteomes" id="UP000324760"/>
    </source>
</evidence>
<dbReference type="Gene3D" id="3.30.1330.60">
    <property type="entry name" value="OmpA-like domain"/>
    <property type="match status" value="1"/>
</dbReference>
<accession>A0A5P1RD72</accession>
<evidence type="ECO:0000256" key="1">
    <source>
        <dbReference type="ARBA" id="ARBA00004162"/>
    </source>
</evidence>
<dbReference type="InterPro" id="IPR025713">
    <property type="entry name" value="MotB-like_N_dom"/>
</dbReference>
<organism evidence="10 11">
    <name type="scientific">Neptunomonas concharum</name>
    <dbReference type="NCBI Taxonomy" id="1031538"/>
    <lineage>
        <taxon>Bacteria</taxon>
        <taxon>Pseudomonadati</taxon>
        <taxon>Pseudomonadota</taxon>
        <taxon>Gammaproteobacteria</taxon>
        <taxon>Oceanospirillales</taxon>
        <taxon>Oceanospirillaceae</taxon>
        <taxon>Neptunomonas</taxon>
    </lineage>
</organism>
<evidence type="ECO:0000256" key="4">
    <source>
        <dbReference type="ARBA" id="ARBA00022692"/>
    </source>
</evidence>
<reference evidence="10 11" key="1">
    <citation type="journal article" date="2019" name="Biochem. Eng. J.">
        <title>Metabolic engineering of the marine bacteria Neptunomonas concharum for the production of acetoin and meso-2,3-butanediol from acetate.</title>
        <authorList>
            <person name="Li W."/>
            <person name="Pu N."/>
            <person name="Liu C.-X."/>
            <person name="Yuan Q.-P."/>
            <person name="Li Z.-J."/>
        </authorList>
    </citation>
    <scope>NUCLEOTIDE SEQUENCE [LARGE SCALE GENOMIC DNA]</scope>
    <source>
        <strain evidence="10 11">JCM17730</strain>
    </source>
</reference>
<evidence type="ECO:0000256" key="2">
    <source>
        <dbReference type="ARBA" id="ARBA00008914"/>
    </source>
</evidence>
<dbReference type="GO" id="GO:0005886">
    <property type="term" value="C:plasma membrane"/>
    <property type="evidence" value="ECO:0007669"/>
    <property type="project" value="UniProtKB-SubCell"/>
</dbReference>
<proteinExistence type="inferred from homology"/>
<feature type="domain" description="OmpA-like" evidence="9">
    <location>
        <begin position="142"/>
        <end position="263"/>
    </location>
</feature>
<dbReference type="SUPFAM" id="SSF103088">
    <property type="entry name" value="OmpA-like"/>
    <property type="match status" value="1"/>
</dbReference>
<keyword evidence="5 8" id="KW-1133">Transmembrane helix</keyword>
<keyword evidence="11" id="KW-1185">Reference proteome</keyword>
<comment type="similarity">
    <text evidence="2">Belongs to the MotB family.</text>
</comment>
<dbReference type="PANTHER" id="PTHR30329">
    <property type="entry name" value="STATOR ELEMENT OF FLAGELLAR MOTOR COMPLEX"/>
    <property type="match status" value="1"/>
</dbReference>
<dbReference type="RefSeq" id="WP_150036815.1">
    <property type="nucleotide sequence ID" value="NZ_CP043869.1"/>
</dbReference>
<evidence type="ECO:0000256" key="7">
    <source>
        <dbReference type="PROSITE-ProRule" id="PRU00473"/>
    </source>
</evidence>
<evidence type="ECO:0000313" key="10">
    <source>
        <dbReference type="EMBL" id="QEQ97553.1"/>
    </source>
</evidence>
<protein>
    <submittedName>
        <fullName evidence="10">OmpA family protein</fullName>
    </submittedName>
</protein>
<keyword evidence="4 8" id="KW-0812">Transmembrane</keyword>
<evidence type="ECO:0000256" key="5">
    <source>
        <dbReference type="ARBA" id="ARBA00022989"/>
    </source>
</evidence>
<dbReference type="AlphaFoldDB" id="A0A5P1RD72"/>
<keyword evidence="3" id="KW-1003">Cell membrane</keyword>
<dbReference type="EMBL" id="CP043869">
    <property type="protein sequence ID" value="QEQ97553.1"/>
    <property type="molecule type" value="Genomic_DNA"/>
</dbReference>
<sequence>MSARRVIMDEQEPGWITTFADLMTLLLVFFVLLFSISTVEKEQFATTVRSFQLAIGDTGGSIIPLPEELRVPSIEMPDSFEPTNSKPLEQPDVIVEEAPEYQPPEKSSVEKPEDLTYLSNSLKDVFATMGVTDAVEVGAPKDGKIKVRVKGEVLFESGDAAFNRQMMPILDGILGTLEKNTEFKVGIQGHTDDIPIETAQFPSNWELSAVRATTVLRYFIRGGVDPERVTATGYGDSLPINPNDTPEQRANNRRIEFVLEKIKQ</sequence>
<comment type="subcellular location">
    <subcellularLocation>
        <location evidence="1">Cell membrane</location>
        <topology evidence="1">Single-pass membrane protein</topology>
    </subcellularLocation>
</comment>
<evidence type="ECO:0000259" key="9">
    <source>
        <dbReference type="PROSITE" id="PS51123"/>
    </source>
</evidence>
<dbReference type="PROSITE" id="PS51123">
    <property type="entry name" value="OMPA_2"/>
    <property type="match status" value="1"/>
</dbReference>
<dbReference type="InterPro" id="IPR006665">
    <property type="entry name" value="OmpA-like"/>
</dbReference>
<evidence type="ECO:0000256" key="6">
    <source>
        <dbReference type="ARBA" id="ARBA00023136"/>
    </source>
</evidence>
<feature type="transmembrane region" description="Helical" evidence="8">
    <location>
        <begin position="15"/>
        <end position="34"/>
    </location>
</feature>
<name>A0A5P1RD72_9GAMM</name>
<dbReference type="Pfam" id="PF00691">
    <property type="entry name" value="OmpA"/>
    <property type="match status" value="1"/>
</dbReference>
<gene>
    <name evidence="10" type="ORF">F0U83_12970</name>
</gene>
<dbReference type="KEGG" id="ncu:F0U83_12970"/>
<dbReference type="InterPro" id="IPR036737">
    <property type="entry name" value="OmpA-like_sf"/>
</dbReference>